<sequence>MDQIPTYPNTTSITGITILSLVITILFYLLMYRPFKAGNKHREPPMVAGAWPILGHLPLFHGSRSQPLHITLGAMADKYGPLFTVKLGSKKIVVLSNSEMAKECFTKNDAIVASRPNLVSFENLGYNGAMIGFTPYGPYWRELRKFSTLELLSNRRIELLSHVRVSEVRASTKDLLSLWSTQKNESGYVLVDVKQWFAELTFNMVLRIVAGKTFFGAVDSESEDKASKCLKTIREMMRLMGLFTVGDAIPSLRWLDLGGHEKAMKETAKQLDEILSGWLDEHRKNMDLLSEEPRDFIDVMLSVFSHTNIHGFDADTIYKATILTMIVGGNDTTTVSLTWAMCLLLKNPHVLEKAKQELDEKIGKDRCIVESDINNLVYLQAIVKETLRLYPAAPLAAPHEFTEDCNLGGYHIKKGTQLITNIWKINTDPYIWSDHLDFKPEKFLTTHKDIDVKGHHFELLPFGGGRRICPGISFGLKMLHFVLASFLHSFEILNPPIEFVDMSATLGLVIAKTTPLKIMVKPRLSPNCYVNM</sequence>
<keyword evidence="6 8" id="KW-0503">Monooxygenase</keyword>
<accession>A0A444Z2D5</accession>
<dbReference type="Pfam" id="PF00067">
    <property type="entry name" value="p450"/>
    <property type="match status" value="1"/>
</dbReference>
<name>A0A444Z2D5_ARAHY</name>
<evidence type="ECO:0000313" key="10">
    <source>
        <dbReference type="EMBL" id="RYR08359.1"/>
    </source>
</evidence>
<dbReference type="GO" id="GO:0005506">
    <property type="term" value="F:iron ion binding"/>
    <property type="evidence" value="ECO:0007669"/>
    <property type="project" value="InterPro"/>
</dbReference>
<evidence type="ECO:0000256" key="4">
    <source>
        <dbReference type="ARBA" id="ARBA00023002"/>
    </source>
</evidence>
<keyword evidence="5 7" id="KW-0408">Iron</keyword>
<keyword evidence="3 7" id="KW-0479">Metal-binding</keyword>
<evidence type="ECO:0000256" key="7">
    <source>
        <dbReference type="PIRSR" id="PIRSR602401-1"/>
    </source>
</evidence>
<dbReference type="InterPro" id="IPR002401">
    <property type="entry name" value="Cyt_P450_E_grp-I"/>
</dbReference>
<proteinExistence type="inferred from homology"/>
<keyword evidence="9" id="KW-0472">Membrane</keyword>
<dbReference type="CDD" id="cd20654">
    <property type="entry name" value="CYP82"/>
    <property type="match status" value="1"/>
</dbReference>
<evidence type="ECO:0000256" key="9">
    <source>
        <dbReference type="SAM" id="Phobius"/>
    </source>
</evidence>
<dbReference type="InterPro" id="IPR001128">
    <property type="entry name" value="Cyt_P450"/>
</dbReference>
<dbReference type="GO" id="GO:0020037">
    <property type="term" value="F:heme binding"/>
    <property type="evidence" value="ECO:0007669"/>
    <property type="project" value="InterPro"/>
</dbReference>
<evidence type="ECO:0008006" key="12">
    <source>
        <dbReference type="Google" id="ProtNLM"/>
    </source>
</evidence>
<dbReference type="InterPro" id="IPR050651">
    <property type="entry name" value="Plant_Cytochrome_P450_Monoox"/>
</dbReference>
<organism evidence="10 11">
    <name type="scientific">Arachis hypogaea</name>
    <name type="common">Peanut</name>
    <dbReference type="NCBI Taxonomy" id="3818"/>
    <lineage>
        <taxon>Eukaryota</taxon>
        <taxon>Viridiplantae</taxon>
        <taxon>Streptophyta</taxon>
        <taxon>Embryophyta</taxon>
        <taxon>Tracheophyta</taxon>
        <taxon>Spermatophyta</taxon>
        <taxon>Magnoliopsida</taxon>
        <taxon>eudicotyledons</taxon>
        <taxon>Gunneridae</taxon>
        <taxon>Pentapetalae</taxon>
        <taxon>rosids</taxon>
        <taxon>fabids</taxon>
        <taxon>Fabales</taxon>
        <taxon>Fabaceae</taxon>
        <taxon>Papilionoideae</taxon>
        <taxon>50 kb inversion clade</taxon>
        <taxon>dalbergioids sensu lato</taxon>
        <taxon>Dalbergieae</taxon>
        <taxon>Pterocarpus clade</taxon>
        <taxon>Arachis</taxon>
    </lineage>
</organism>
<evidence type="ECO:0000256" key="1">
    <source>
        <dbReference type="ARBA" id="ARBA00010617"/>
    </source>
</evidence>
<gene>
    <name evidence="10" type="ORF">Ahy_B05g076008</name>
</gene>
<comment type="cofactor">
    <cofactor evidence="7">
        <name>heme</name>
        <dbReference type="ChEBI" id="CHEBI:30413"/>
    </cofactor>
</comment>
<keyword evidence="9" id="KW-0812">Transmembrane</keyword>
<dbReference type="PRINTS" id="PR00463">
    <property type="entry name" value="EP450I"/>
</dbReference>
<evidence type="ECO:0000313" key="11">
    <source>
        <dbReference type="Proteomes" id="UP000289738"/>
    </source>
</evidence>
<dbReference type="GO" id="GO:0016705">
    <property type="term" value="F:oxidoreductase activity, acting on paired donors, with incorporation or reduction of molecular oxygen"/>
    <property type="evidence" value="ECO:0007669"/>
    <property type="project" value="InterPro"/>
</dbReference>
<dbReference type="FunFam" id="1.10.630.10:FF:000026">
    <property type="entry name" value="Cytochrome P450 82C4"/>
    <property type="match status" value="1"/>
</dbReference>
<dbReference type="InterPro" id="IPR017972">
    <property type="entry name" value="Cyt_P450_CS"/>
</dbReference>
<dbReference type="GO" id="GO:0004497">
    <property type="term" value="F:monooxygenase activity"/>
    <property type="evidence" value="ECO:0007669"/>
    <property type="project" value="UniProtKB-KW"/>
</dbReference>
<comment type="caution">
    <text evidence="10">The sequence shown here is derived from an EMBL/GenBank/DDBJ whole genome shotgun (WGS) entry which is preliminary data.</text>
</comment>
<keyword evidence="2 7" id="KW-0349">Heme</keyword>
<feature type="transmembrane region" description="Helical" evidence="9">
    <location>
        <begin position="12"/>
        <end position="32"/>
    </location>
</feature>
<dbReference type="AlphaFoldDB" id="A0A444Z2D5"/>
<dbReference type="InterPro" id="IPR036396">
    <property type="entry name" value="Cyt_P450_sf"/>
</dbReference>
<feature type="binding site" description="axial binding residue" evidence="7">
    <location>
        <position position="469"/>
    </location>
    <ligand>
        <name>heme</name>
        <dbReference type="ChEBI" id="CHEBI:30413"/>
    </ligand>
    <ligandPart>
        <name>Fe</name>
        <dbReference type="ChEBI" id="CHEBI:18248"/>
    </ligandPart>
</feature>
<dbReference type="EMBL" id="SDMP01000015">
    <property type="protein sequence ID" value="RYR08359.1"/>
    <property type="molecule type" value="Genomic_DNA"/>
</dbReference>
<protein>
    <recommendedName>
        <fullName evidence="12">Cytochrome P450</fullName>
    </recommendedName>
</protein>
<evidence type="ECO:0000256" key="2">
    <source>
        <dbReference type="ARBA" id="ARBA00022617"/>
    </source>
</evidence>
<dbReference type="PROSITE" id="PS00086">
    <property type="entry name" value="CYTOCHROME_P450"/>
    <property type="match status" value="1"/>
</dbReference>
<dbReference type="SUPFAM" id="SSF48264">
    <property type="entry name" value="Cytochrome P450"/>
    <property type="match status" value="1"/>
</dbReference>
<dbReference type="PANTHER" id="PTHR47947:SF49">
    <property type="entry name" value="CYTOCHROME P450 FAMILY PROTEIN"/>
    <property type="match status" value="1"/>
</dbReference>
<dbReference type="PRINTS" id="PR00385">
    <property type="entry name" value="P450"/>
</dbReference>
<evidence type="ECO:0000256" key="8">
    <source>
        <dbReference type="RuleBase" id="RU000461"/>
    </source>
</evidence>
<dbReference type="PANTHER" id="PTHR47947">
    <property type="entry name" value="CYTOCHROME P450 82C3-RELATED"/>
    <property type="match status" value="1"/>
</dbReference>
<evidence type="ECO:0000256" key="3">
    <source>
        <dbReference type="ARBA" id="ARBA00022723"/>
    </source>
</evidence>
<reference evidence="10 11" key="1">
    <citation type="submission" date="2019-01" db="EMBL/GenBank/DDBJ databases">
        <title>Sequencing of cultivated peanut Arachis hypogaea provides insights into genome evolution and oil improvement.</title>
        <authorList>
            <person name="Chen X."/>
        </authorList>
    </citation>
    <scope>NUCLEOTIDE SEQUENCE [LARGE SCALE GENOMIC DNA]</scope>
    <source>
        <strain evidence="11">cv. Fuhuasheng</strain>
        <tissue evidence="10">Leaves</tissue>
    </source>
</reference>
<evidence type="ECO:0000256" key="5">
    <source>
        <dbReference type="ARBA" id="ARBA00023004"/>
    </source>
</evidence>
<comment type="similarity">
    <text evidence="1 8">Belongs to the cytochrome P450 family.</text>
</comment>
<keyword evidence="11" id="KW-1185">Reference proteome</keyword>
<keyword evidence="9" id="KW-1133">Transmembrane helix</keyword>
<dbReference type="Gene3D" id="1.10.630.10">
    <property type="entry name" value="Cytochrome P450"/>
    <property type="match status" value="1"/>
</dbReference>
<dbReference type="STRING" id="3818.A0A444Z2D5"/>
<evidence type="ECO:0000256" key="6">
    <source>
        <dbReference type="ARBA" id="ARBA00023033"/>
    </source>
</evidence>
<keyword evidence="4 8" id="KW-0560">Oxidoreductase</keyword>
<dbReference type="Proteomes" id="UP000289738">
    <property type="component" value="Chromosome B05"/>
</dbReference>